<dbReference type="PROSITE" id="PS50042">
    <property type="entry name" value="CNMP_BINDING_3"/>
    <property type="match status" value="1"/>
</dbReference>
<dbReference type="GO" id="GO:0010960">
    <property type="term" value="P:magnesium ion homeostasis"/>
    <property type="evidence" value="ECO:0007669"/>
    <property type="project" value="InterPro"/>
</dbReference>
<dbReference type="PANTHER" id="PTHR12064">
    <property type="entry name" value="METAL TRANSPORTER CNNM"/>
    <property type="match status" value="1"/>
</dbReference>
<evidence type="ECO:0000256" key="2">
    <source>
        <dbReference type="ARBA" id="ARBA00010484"/>
    </source>
</evidence>
<keyword evidence="3" id="KW-0813">Transport</keyword>
<evidence type="ECO:0000259" key="15">
    <source>
        <dbReference type="PROSITE" id="PS51371"/>
    </source>
</evidence>
<organism evidence="17 18">
    <name type="scientific">Daphnia sinensis</name>
    <dbReference type="NCBI Taxonomy" id="1820382"/>
    <lineage>
        <taxon>Eukaryota</taxon>
        <taxon>Metazoa</taxon>
        <taxon>Ecdysozoa</taxon>
        <taxon>Arthropoda</taxon>
        <taxon>Crustacea</taxon>
        <taxon>Branchiopoda</taxon>
        <taxon>Diplostraca</taxon>
        <taxon>Cladocera</taxon>
        <taxon>Anomopoda</taxon>
        <taxon>Daphniidae</taxon>
        <taxon>Daphnia</taxon>
        <taxon>Daphnia similis group</taxon>
    </lineage>
</organism>
<gene>
    <name evidence="17" type="ORF">GHT06_020635</name>
</gene>
<dbReference type="InterPro" id="IPR000595">
    <property type="entry name" value="cNMP-bd_dom"/>
</dbReference>
<comment type="subcellular location">
    <subcellularLocation>
        <location evidence="1">Cell membrane</location>
        <topology evidence="1">Multi-pass membrane protein</topology>
    </subcellularLocation>
</comment>
<evidence type="ECO:0000256" key="9">
    <source>
        <dbReference type="ARBA" id="ARBA00023122"/>
    </source>
</evidence>
<dbReference type="AlphaFoldDB" id="A0AAD5KZW7"/>
<dbReference type="GO" id="GO:0006811">
    <property type="term" value="P:monoatomic ion transport"/>
    <property type="evidence" value="ECO:0007669"/>
    <property type="project" value="UniProtKB-KW"/>
</dbReference>
<evidence type="ECO:0000256" key="7">
    <source>
        <dbReference type="ARBA" id="ARBA00022989"/>
    </source>
</evidence>
<evidence type="ECO:0000256" key="11">
    <source>
        <dbReference type="PROSITE-ProRule" id="PRU00703"/>
    </source>
</evidence>
<protein>
    <recommendedName>
        <fullName evidence="19">Metal transporter CNNM2</fullName>
    </recommendedName>
</protein>
<keyword evidence="6" id="KW-0677">Repeat</keyword>
<accession>A0AAD5KZW7</accession>
<dbReference type="InterPro" id="IPR018490">
    <property type="entry name" value="cNMP-bd_dom_sf"/>
</dbReference>
<dbReference type="Gene3D" id="2.60.120.10">
    <property type="entry name" value="Jelly Rolls"/>
    <property type="match status" value="1"/>
</dbReference>
<dbReference type="CDD" id="cd04590">
    <property type="entry name" value="CBS_pair_CorC_HlyC_assoc"/>
    <property type="match status" value="1"/>
</dbReference>
<evidence type="ECO:0000256" key="8">
    <source>
        <dbReference type="ARBA" id="ARBA00023065"/>
    </source>
</evidence>
<evidence type="ECO:0000256" key="13">
    <source>
        <dbReference type="SAM" id="Phobius"/>
    </source>
</evidence>
<dbReference type="Pfam" id="PF25562">
    <property type="entry name" value="CNBH_CNNM2_C"/>
    <property type="match status" value="1"/>
</dbReference>
<dbReference type="SUPFAM" id="SSF54631">
    <property type="entry name" value="CBS-domain pair"/>
    <property type="match status" value="1"/>
</dbReference>
<keyword evidence="8" id="KW-0406">Ion transport</keyword>
<reference evidence="17 18" key="1">
    <citation type="submission" date="2022-05" db="EMBL/GenBank/DDBJ databases">
        <title>A multi-omics perspective on studying reproductive biology in Daphnia sinensis.</title>
        <authorList>
            <person name="Jia J."/>
        </authorList>
    </citation>
    <scope>NUCLEOTIDE SEQUENCE [LARGE SCALE GENOMIC DNA]</scope>
    <source>
        <strain evidence="17 18">WSL</strain>
    </source>
</reference>
<evidence type="ECO:0000259" key="16">
    <source>
        <dbReference type="PROSITE" id="PS51846"/>
    </source>
</evidence>
<comment type="similarity">
    <text evidence="2">Belongs to the ACDP family.</text>
</comment>
<dbReference type="Pfam" id="PF01595">
    <property type="entry name" value="CNNM"/>
    <property type="match status" value="1"/>
</dbReference>
<feature type="transmembrane region" description="Helical" evidence="13">
    <location>
        <begin position="293"/>
        <end position="317"/>
    </location>
</feature>
<feature type="transmembrane region" description="Helical" evidence="13">
    <location>
        <begin position="351"/>
        <end position="372"/>
    </location>
</feature>
<keyword evidence="7 12" id="KW-1133">Transmembrane helix</keyword>
<dbReference type="PROSITE" id="PS51371">
    <property type="entry name" value="CBS"/>
    <property type="match status" value="1"/>
</dbReference>
<dbReference type="InterPro" id="IPR014710">
    <property type="entry name" value="RmlC-like_jellyroll"/>
</dbReference>
<dbReference type="InterPro" id="IPR002550">
    <property type="entry name" value="CNNM"/>
</dbReference>
<feature type="transmembrane region" description="Helical" evidence="13">
    <location>
        <begin position="7"/>
        <end position="26"/>
    </location>
</feature>
<evidence type="ECO:0000256" key="4">
    <source>
        <dbReference type="ARBA" id="ARBA00022475"/>
    </source>
</evidence>
<evidence type="ECO:0000256" key="3">
    <source>
        <dbReference type="ARBA" id="ARBA00022448"/>
    </source>
</evidence>
<keyword evidence="18" id="KW-1185">Reference proteome</keyword>
<evidence type="ECO:0000256" key="10">
    <source>
        <dbReference type="ARBA" id="ARBA00023136"/>
    </source>
</evidence>
<dbReference type="EMBL" id="WJBH02000009">
    <property type="protein sequence ID" value="KAI9552755.1"/>
    <property type="molecule type" value="Genomic_DNA"/>
</dbReference>
<evidence type="ECO:0000256" key="6">
    <source>
        <dbReference type="ARBA" id="ARBA00022737"/>
    </source>
</evidence>
<dbReference type="SUPFAM" id="SSF51206">
    <property type="entry name" value="cAMP-binding domain-like"/>
    <property type="match status" value="1"/>
</dbReference>
<sequence>MTSYGRVYFFPVVIFSILLVNCSVIYSSQVPGGDTVCAFNEPFEAHLHEEGHGIFRIKLCACSGVDDLNVAVVAKSEAMCHSSGVHLEWDRNATIDRRCLMTKPSNFDPLGSLVLCQPTQKGLWKTPIPLVLPYVNRGIRSANETASAVAVDFQPAVITGLRVEEVDKGVTYEDGVSVVLAGATVSARMFGYDFSNDSEFRFVMAARERGADCDNLPFAVNVHIDKGSLTAFSTLVSFRLPSTDQLVDESLMGDETPAFYICSLERANGYSRWTHQGREPGVKVRTYQRTLPLWIQVIIIIILMAFSGLFSGLNLGLMALDRTELKIYENTGTEKEKQYAKTISPVRNHGNYLLCTLLLGNVLVNNSLTILLDDLTSGLVAVIGSTIGIVIFGEIIPQAICSRYGLAIGAHTVWITKFFMLLTFPMSYPISLILDRILGEELGAYYNRERLKELIKVTKEYHDLEKEEVNIIAGALELRRKTVGDIMTRLEDVFMLSYDSLLDFETVSEIMKQGFSRVPIYDGERNNIIGLLFIKELALVDPQDAIPLKTLCRFYKNQCNFIFEDTTLDIMFKEFKEGHKGHMAFVQRVNCQGDGDPFYETVGLVTLEDIIEELIQAEIVDETDVWMDNRSKRRREKGRLFQDFSGFALQYHEQTAHKISPQLALAAFQFLSSSIDLFKPELISTNVLRRLMQQSQIIRFIRVNKNADKSDHHPPETFIFQQGKPADYFVLILEGRVEVIVGKENLIFESGPFSHYGSQALMSFPSAMESASSTQLSRSVQSVRMAVSPDGGGGSAARGQTFVTDYTVRAVTDVVYFCLSRVLYQAARSATVLERTQRGDATKRISDCDSNLEQVIIFPNGEDGIGSGDQTLNENSPLITQGRYCTDYLMSNTTTVIALGTQDGEGLLNGPSLPAQASFLIGDNSGN</sequence>
<dbReference type="Proteomes" id="UP000820818">
    <property type="component" value="Linkage Group LG9"/>
</dbReference>
<dbReference type="InterPro" id="IPR000644">
    <property type="entry name" value="CBS_dom"/>
</dbReference>
<evidence type="ECO:0000256" key="12">
    <source>
        <dbReference type="PROSITE-ProRule" id="PRU01193"/>
    </source>
</evidence>
<dbReference type="GO" id="GO:0005886">
    <property type="term" value="C:plasma membrane"/>
    <property type="evidence" value="ECO:0007669"/>
    <property type="project" value="UniProtKB-SubCell"/>
</dbReference>
<dbReference type="InterPro" id="IPR045095">
    <property type="entry name" value="ACDP"/>
</dbReference>
<feature type="domain" description="CNNM transmembrane" evidence="16">
    <location>
        <begin position="289"/>
        <end position="468"/>
    </location>
</feature>
<evidence type="ECO:0000259" key="14">
    <source>
        <dbReference type="PROSITE" id="PS50042"/>
    </source>
</evidence>
<dbReference type="InterPro" id="IPR046342">
    <property type="entry name" value="CBS_dom_sf"/>
</dbReference>
<name>A0AAD5KZW7_9CRUS</name>
<feature type="domain" description="CBS" evidence="15">
    <location>
        <begin position="487"/>
        <end position="548"/>
    </location>
</feature>
<feature type="transmembrane region" description="Helical" evidence="13">
    <location>
        <begin position="378"/>
        <end position="397"/>
    </location>
</feature>
<dbReference type="PANTHER" id="PTHR12064:SF94">
    <property type="entry name" value="UNEXTENDED PROTEIN"/>
    <property type="match status" value="1"/>
</dbReference>
<keyword evidence="10 12" id="KW-0472">Membrane</keyword>
<keyword evidence="9 11" id="KW-0129">CBS domain</keyword>
<keyword evidence="4" id="KW-1003">Cell membrane</keyword>
<comment type="caution">
    <text evidence="17">The sequence shown here is derived from an EMBL/GenBank/DDBJ whole genome shotgun (WGS) entry which is preliminary data.</text>
</comment>
<dbReference type="PROSITE" id="PS51846">
    <property type="entry name" value="CNNM"/>
    <property type="match status" value="1"/>
</dbReference>
<keyword evidence="5 12" id="KW-0812">Transmembrane</keyword>
<evidence type="ECO:0000256" key="1">
    <source>
        <dbReference type="ARBA" id="ARBA00004651"/>
    </source>
</evidence>
<dbReference type="GO" id="GO:0022857">
    <property type="term" value="F:transmembrane transporter activity"/>
    <property type="evidence" value="ECO:0007669"/>
    <property type="project" value="TreeGrafter"/>
</dbReference>
<evidence type="ECO:0000256" key="5">
    <source>
        <dbReference type="ARBA" id="ARBA00022692"/>
    </source>
</evidence>
<dbReference type="FunFam" id="3.10.580.10:FF:000001">
    <property type="entry name" value="Putative metal transporter CNNM3 isoform 2"/>
    <property type="match status" value="1"/>
</dbReference>
<feature type="domain" description="Cyclic nucleotide-binding" evidence="14">
    <location>
        <begin position="712"/>
        <end position="772"/>
    </location>
</feature>
<feature type="transmembrane region" description="Helical" evidence="13">
    <location>
        <begin position="404"/>
        <end position="428"/>
    </location>
</feature>
<evidence type="ECO:0000313" key="17">
    <source>
        <dbReference type="EMBL" id="KAI9552755.1"/>
    </source>
</evidence>
<proteinExistence type="inferred from homology"/>
<evidence type="ECO:0008006" key="19">
    <source>
        <dbReference type="Google" id="ProtNLM"/>
    </source>
</evidence>
<dbReference type="Gene3D" id="3.10.580.10">
    <property type="entry name" value="CBS-domain"/>
    <property type="match status" value="1"/>
</dbReference>
<evidence type="ECO:0000313" key="18">
    <source>
        <dbReference type="Proteomes" id="UP000820818"/>
    </source>
</evidence>
<dbReference type="InterPro" id="IPR044751">
    <property type="entry name" value="Ion_transp-like_CBS"/>
</dbReference>